<evidence type="ECO:0000256" key="5">
    <source>
        <dbReference type="ARBA" id="ARBA00022741"/>
    </source>
</evidence>
<dbReference type="OrthoDB" id="9804434at2"/>
<accession>A0A3S2Z7V8</accession>
<dbReference type="SUPFAM" id="SSF88697">
    <property type="entry name" value="PUA domain-like"/>
    <property type="match status" value="1"/>
</dbReference>
<dbReference type="HAMAP" id="MF_00456">
    <property type="entry name" value="ProB"/>
    <property type="match status" value="1"/>
</dbReference>
<evidence type="ECO:0000256" key="4">
    <source>
        <dbReference type="ARBA" id="ARBA00022679"/>
    </source>
</evidence>
<keyword evidence="4 8" id="KW-0808">Transferase</keyword>
<feature type="binding site" evidence="8">
    <location>
        <begin position="221"/>
        <end position="227"/>
    </location>
    <ligand>
        <name>ATP</name>
        <dbReference type="ChEBI" id="CHEBI:30616"/>
    </ligand>
</feature>
<feature type="binding site" evidence="8">
    <location>
        <position position="142"/>
    </location>
    <ligand>
        <name>substrate</name>
    </ligand>
</feature>
<dbReference type="SUPFAM" id="SSF53633">
    <property type="entry name" value="Carbamate kinase-like"/>
    <property type="match status" value="1"/>
</dbReference>
<dbReference type="Gene3D" id="3.40.1160.10">
    <property type="entry name" value="Acetylglutamate kinase-like"/>
    <property type="match status" value="2"/>
</dbReference>
<dbReference type="InterPro" id="IPR011529">
    <property type="entry name" value="Glu_5kinase"/>
</dbReference>
<keyword evidence="2 8" id="KW-0028">Amino-acid biosynthesis</keyword>
<dbReference type="CDD" id="cd04242">
    <property type="entry name" value="AAK_G5K_ProB"/>
    <property type="match status" value="1"/>
</dbReference>
<dbReference type="Pfam" id="PF01472">
    <property type="entry name" value="PUA"/>
    <property type="match status" value="1"/>
</dbReference>
<dbReference type="CDD" id="cd21157">
    <property type="entry name" value="PUA_G5K"/>
    <property type="match status" value="1"/>
</dbReference>
<protein>
    <recommendedName>
        <fullName evidence="8">Glutamate 5-kinase</fullName>
        <ecNumber evidence="8">2.7.2.11</ecNumber>
    </recommendedName>
    <alternativeName>
        <fullName evidence="8">Gamma-glutamyl kinase</fullName>
        <shortName evidence="8">GK</shortName>
    </alternativeName>
</protein>
<sequence>MSKIFQGSKRVVVKIGSALLVDQSTGAVRRDWLAALSKDVAMLRARGAQVLIVSSGSIAAGRRHLGLQNRSLKLEEKQAAAATGQITLAHAYQESLAAEGFTAAQILLTPGDTEERRRHLNARATILQLLSLGAVPVINENDTVATQEIRYGDNDRLAARVSTMVSADTLILLSDIDGLYTADPRSTAGAEHLPVVDHLSPEILAMAGDVAVSAERGGLSTGGMVTKLEAAKIALGGGCRMIIARGNDPHPLQALADGARCTVFTAPEKPVAARKRWIAGQLNASGIVVVDKGAATALANGKSLLPAGVVRVEGEFERGDPVSVTGLDGNRLAIGLAAYSRDDAAKIVGRQSKEIADILGFEGRSALIHRDDLALLADGPGTGRTVRDERAQPVT</sequence>
<dbReference type="SMART" id="SM00359">
    <property type="entry name" value="PUA"/>
    <property type="match status" value="1"/>
</dbReference>
<evidence type="ECO:0000313" key="10">
    <source>
        <dbReference type="EMBL" id="RVU36688.1"/>
    </source>
</evidence>
<feature type="binding site" evidence="8">
    <location>
        <position position="14"/>
    </location>
    <ligand>
        <name>ATP</name>
        <dbReference type="ChEBI" id="CHEBI:30616"/>
    </ligand>
</feature>
<dbReference type="PRINTS" id="PR00474">
    <property type="entry name" value="GLU5KINASE"/>
</dbReference>
<keyword evidence="6 8" id="KW-0418">Kinase</keyword>
<evidence type="ECO:0000256" key="3">
    <source>
        <dbReference type="ARBA" id="ARBA00022650"/>
    </source>
</evidence>
<comment type="pathway">
    <text evidence="8">Amino-acid biosynthesis; L-proline biosynthesis; L-glutamate 5-semialdehyde from L-glutamate: step 1/2.</text>
</comment>
<dbReference type="GO" id="GO:0004349">
    <property type="term" value="F:glutamate 5-kinase activity"/>
    <property type="evidence" value="ECO:0007669"/>
    <property type="project" value="UniProtKB-UniRule"/>
</dbReference>
<evidence type="ECO:0000256" key="1">
    <source>
        <dbReference type="ARBA" id="ARBA00022490"/>
    </source>
</evidence>
<organism evidence="10 11">
    <name type="scientific">Hwanghaeella grinnelliae</name>
    <dbReference type="NCBI Taxonomy" id="2500179"/>
    <lineage>
        <taxon>Bacteria</taxon>
        <taxon>Pseudomonadati</taxon>
        <taxon>Pseudomonadota</taxon>
        <taxon>Alphaproteobacteria</taxon>
        <taxon>Rhodospirillales</taxon>
        <taxon>Rhodospirillaceae</taxon>
        <taxon>Hwanghaeella</taxon>
    </lineage>
</organism>
<feature type="binding site" evidence="8">
    <location>
        <position position="55"/>
    </location>
    <ligand>
        <name>substrate</name>
    </ligand>
</feature>
<dbReference type="InterPro" id="IPR036393">
    <property type="entry name" value="AceGlu_kinase-like_sf"/>
</dbReference>
<proteinExistence type="inferred from homology"/>
<dbReference type="GO" id="GO:0005829">
    <property type="term" value="C:cytosol"/>
    <property type="evidence" value="ECO:0007669"/>
    <property type="project" value="TreeGrafter"/>
</dbReference>
<keyword evidence="1 8" id="KW-0963">Cytoplasm</keyword>
<dbReference type="InterPro" id="IPR019797">
    <property type="entry name" value="Glutamate_5-kinase_CS"/>
</dbReference>
<dbReference type="Gene3D" id="2.30.130.10">
    <property type="entry name" value="PUA domain"/>
    <property type="match status" value="1"/>
</dbReference>
<evidence type="ECO:0000256" key="7">
    <source>
        <dbReference type="ARBA" id="ARBA00022840"/>
    </source>
</evidence>
<dbReference type="InterPro" id="IPR002478">
    <property type="entry name" value="PUA"/>
</dbReference>
<dbReference type="AlphaFoldDB" id="A0A3S2Z7V8"/>
<dbReference type="GO" id="GO:0055129">
    <property type="term" value="P:L-proline biosynthetic process"/>
    <property type="evidence" value="ECO:0007669"/>
    <property type="project" value="UniProtKB-UniRule"/>
</dbReference>
<dbReference type="PANTHER" id="PTHR43654">
    <property type="entry name" value="GLUTAMATE 5-KINASE"/>
    <property type="match status" value="1"/>
</dbReference>
<reference evidence="11" key="1">
    <citation type="submission" date="2019-01" db="EMBL/GenBank/DDBJ databases">
        <title>Gri0909 isolated from a small marine red alga.</title>
        <authorList>
            <person name="Kim J."/>
            <person name="Jeong S.E."/>
            <person name="Jeon C.O."/>
        </authorList>
    </citation>
    <scope>NUCLEOTIDE SEQUENCE [LARGE SCALE GENOMIC DNA]</scope>
    <source>
        <strain evidence="11">Gri0909</strain>
    </source>
</reference>
<name>A0A3S2Z7V8_9PROT</name>
<dbReference type="GO" id="GO:0003723">
    <property type="term" value="F:RNA binding"/>
    <property type="evidence" value="ECO:0007669"/>
    <property type="project" value="InterPro"/>
</dbReference>
<dbReference type="InterPro" id="IPR001057">
    <property type="entry name" value="Glu/AcGlu_kinase"/>
</dbReference>
<dbReference type="UniPathway" id="UPA00098">
    <property type="reaction ID" value="UER00359"/>
</dbReference>
<feature type="binding site" evidence="8">
    <location>
        <position position="154"/>
    </location>
    <ligand>
        <name>substrate</name>
    </ligand>
</feature>
<gene>
    <name evidence="8" type="primary">proB</name>
    <name evidence="10" type="ORF">EOI86_16060</name>
</gene>
<comment type="subcellular location">
    <subcellularLocation>
        <location evidence="8">Cytoplasm</location>
    </subcellularLocation>
</comment>
<keyword evidence="11" id="KW-1185">Reference proteome</keyword>
<evidence type="ECO:0000256" key="8">
    <source>
        <dbReference type="HAMAP-Rule" id="MF_00456"/>
    </source>
</evidence>
<dbReference type="InterPro" id="IPR041739">
    <property type="entry name" value="G5K_ProB"/>
</dbReference>
<dbReference type="Pfam" id="PF00696">
    <property type="entry name" value="AA_kinase"/>
    <property type="match status" value="1"/>
</dbReference>
<evidence type="ECO:0000313" key="11">
    <source>
        <dbReference type="Proteomes" id="UP000287447"/>
    </source>
</evidence>
<dbReference type="Proteomes" id="UP000287447">
    <property type="component" value="Unassembled WGS sequence"/>
</dbReference>
<evidence type="ECO:0000259" key="9">
    <source>
        <dbReference type="SMART" id="SM00359"/>
    </source>
</evidence>
<feature type="domain" description="PUA" evidence="9">
    <location>
        <begin position="286"/>
        <end position="368"/>
    </location>
</feature>
<dbReference type="InterPro" id="IPR001048">
    <property type="entry name" value="Asp/Glu/Uridylate_kinase"/>
</dbReference>
<dbReference type="EMBL" id="SADE01000002">
    <property type="protein sequence ID" value="RVU36688.1"/>
    <property type="molecule type" value="Genomic_DNA"/>
</dbReference>
<evidence type="ECO:0000256" key="2">
    <source>
        <dbReference type="ARBA" id="ARBA00022605"/>
    </source>
</evidence>
<dbReference type="PROSITE" id="PS00902">
    <property type="entry name" value="GLUTAMATE_5_KINASE"/>
    <property type="match status" value="1"/>
</dbReference>
<comment type="caution">
    <text evidence="10">The sequence shown here is derived from an EMBL/GenBank/DDBJ whole genome shotgun (WGS) entry which is preliminary data.</text>
</comment>
<dbReference type="NCBIfam" id="TIGR01027">
    <property type="entry name" value="proB"/>
    <property type="match status" value="1"/>
</dbReference>
<dbReference type="PIRSF" id="PIRSF000729">
    <property type="entry name" value="GK"/>
    <property type="match status" value="1"/>
</dbReference>
<keyword evidence="5 8" id="KW-0547">Nucleotide-binding</keyword>
<keyword evidence="3 8" id="KW-0641">Proline biosynthesis</keyword>
<dbReference type="InterPro" id="IPR036974">
    <property type="entry name" value="PUA_sf"/>
</dbReference>
<comment type="catalytic activity">
    <reaction evidence="8">
        <text>L-glutamate + ATP = L-glutamyl 5-phosphate + ADP</text>
        <dbReference type="Rhea" id="RHEA:14877"/>
        <dbReference type="ChEBI" id="CHEBI:29985"/>
        <dbReference type="ChEBI" id="CHEBI:30616"/>
        <dbReference type="ChEBI" id="CHEBI:58274"/>
        <dbReference type="ChEBI" id="CHEBI:456216"/>
        <dbReference type="EC" id="2.7.2.11"/>
    </reaction>
</comment>
<evidence type="ECO:0000256" key="6">
    <source>
        <dbReference type="ARBA" id="ARBA00022777"/>
    </source>
</evidence>
<dbReference type="InterPro" id="IPR005715">
    <property type="entry name" value="Glu_5kinase/COase_Synthase"/>
</dbReference>
<comment type="similarity">
    <text evidence="8">Belongs to the glutamate 5-kinase family.</text>
</comment>
<dbReference type="GO" id="GO:0005524">
    <property type="term" value="F:ATP binding"/>
    <property type="evidence" value="ECO:0007669"/>
    <property type="project" value="UniProtKB-KW"/>
</dbReference>
<keyword evidence="7 8" id="KW-0067">ATP-binding</keyword>
<dbReference type="RefSeq" id="WP_127766164.1">
    <property type="nucleotide sequence ID" value="NZ_SADE01000002.1"/>
</dbReference>
<feature type="binding site" evidence="8">
    <location>
        <begin position="174"/>
        <end position="175"/>
    </location>
    <ligand>
        <name>ATP</name>
        <dbReference type="ChEBI" id="CHEBI:30616"/>
    </ligand>
</feature>
<dbReference type="PROSITE" id="PS50890">
    <property type="entry name" value="PUA"/>
    <property type="match status" value="1"/>
</dbReference>
<dbReference type="InterPro" id="IPR015947">
    <property type="entry name" value="PUA-like_sf"/>
</dbReference>
<dbReference type="FunFam" id="3.40.1160.10:FF:000018">
    <property type="entry name" value="Glutamate 5-kinase"/>
    <property type="match status" value="1"/>
</dbReference>
<comment type="function">
    <text evidence="8">Catalyzes the transfer of a phosphate group to glutamate to form L-glutamate 5-phosphate.</text>
</comment>
<dbReference type="PANTHER" id="PTHR43654:SF1">
    <property type="entry name" value="ISOPENTENYL PHOSPHATE KINASE"/>
    <property type="match status" value="1"/>
</dbReference>
<dbReference type="EC" id="2.7.2.11" evidence="8"/>